<comment type="catalytic activity">
    <reaction evidence="1 9 10">
        <text>[protein]-peptidylproline (omega=180) = [protein]-peptidylproline (omega=0)</text>
        <dbReference type="Rhea" id="RHEA:16237"/>
        <dbReference type="Rhea" id="RHEA-COMP:10747"/>
        <dbReference type="Rhea" id="RHEA-COMP:10748"/>
        <dbReference type="ChEBI" id="CHEBI:83833"/>
        <dbReference type="ChEBI" id="CHEBI:83834"/>
        <dbReference type="EC" id="5.2.1.8"/>
    </reaction>
</comment>
<comment type="function">
    <text evidence="8">Also involved in hydrogenase metallocenter assembly, probably by participating in the nickel insertion step. This function in hydrogenase biosynthesis requires chaperone activity and the presence of the metal-binding domain, but not PPIase activity.</text>
</comment>
<evidence type="ECO:0000313" key="12">
    <source>
        <dbReference type="EMBL" id="OGG96614.1"/>
    </source>
</evidence>
<evidence type="ECO:0000256" key="6">
    <source>
        <dbReference type="ARBA" id="ARBA00023186"/>
    </source>
</evidence>
<organism evidence="12 13">
    <name type="scientific">Candidatus Lambdaproteobacteria bacterium RIFOXYD2_FULL_50_16</name>
    <dbReference type="NCBI Taxonomy" id="1817772"/>
    <lineage>
        <taxon>Bacteria</taxon>
        <taxon>Pseudomonadati</taxon>
        <taxon>Pseudomonadota</taxon>
        <taxon>Candidatus Lambdaproteobacteria</taxon>
    </lineage>
</organism>
<evidence type="ECO:0000256" key="1">
    <source>
        <dbReference type="ARBA" id="ARBA00000971"/>
    </source>
</evidence>
<dbReference type="Gene3D" id="3.10.50.40">
    <property type="match status" value="1"/>
</dbReference>
<dbReference type="STRING" id="1817772.A2527_03390"/>
<dbReference type="PROSITE" id="PS50059">
    <property type="entry name" value="FKBP_PPIASE"/>
    <property type="match status" value="1"/>
</dbReference>
<dbReference type="GO" id="GO:0042026">
    <property type="term" value="P:protein refolding"/>
    <property type="evidence" value="ECO:0007669"/>
    <property type="project" value="UniProtKB-ARBA"/>
</dbReference>
<name>A0A1F6GES0_9PROT</name>
<evidence type="ECO:0000256" key="3">
    <source>
        <dbReference type="ARBA" id="ARBA00006577"/>
    </source>
</evidence>
<dbReference type="SUPFAM" id="SSF54534">
    <property type="entry name" value="FKBP-like"/>
    <property type="match status" value="1"/>
</dbReference>
<dbReference type="PANTHER" id="PTHR47861">
    <property type="entry name" value="FKBP-TYPE PEPTIDYL-PROLYL CIS-TRANS ISOMERASE SLYD"/>
    <property type="match status" value="1"/>
</dbReference>
<feature type="domain" description="PPIase FKBP-type" evidence="11">
    <location>
        <begin position="7"/>
        <end position="90"/>
    </location>
</feature>
<evidence type="ECO:0000256" key="10">
    <source>
        <dbReference type="RuleBase" id="RU003915"/>
    </source>
</evidence>
<reference evidence="12 13" key="1">
    <citation type="journal article" date="2016" name="Nat. Commun.">
        <title>Thousands of microbial genomes shed light on interconnected biogeochemical processes in an aquifer system.</title>
        <authorList>
            <person name="Anantharaman K."/>
            <person name="Brown C.T."/>
            <person name="Hug L.A."/>
            <person name="Sharon I."/>
            <person name="Castelle C.J."/>
            <person name="Probst A.J."/>
            <person name="Thomas B.C."/>
            <person name="Singh A."/>
            <person name="Wilkins M.J."/>
            <person name="Karaoz U."/>
            <person name="Brodie E.L."/>
            <person name="Williams K.H."/>
            <person name="Hubbard S.S."/>
            <person name="Banfield J.F."/>
        </authorList>
    </citation>
    <scope>NUCLEOTIDE SEQUENCE [LARGE SCALE GENOMIC DNA]</scope>
</reference>
<evidence type="ECO:0000259" key="11">
    <source>
        <dbReference type="PROSITE" id="PS50059"/>
    </source>
</evidence>
<evidence type="ECO:0000313" key="13">
    <source>
        <dbReference type="Proteomes" id="UP000178449"/>
    </source>
</evidence>
<dbReference type="EMBL" id="MFNE01000010">
    <property type="protein sequence ID" value="OGG96614.1"/>
    <property type="molecule type" value="Genomic_DNA"/>
</dbReference>
<keyword evidence="4" id="KW-0963">Cytoplasm</keyword>
<protein>
    <recommendedName>
        <fullName evidence="10">Peptidyl-prolyl cis-trans isomerase</fullName>
        <ecNumber evidence="10">5.2.1.8</ecNumber>
    </recommendedName>
</protein>
<comment type="caution">
    <text evidence="12">The sequence shown here is derived from an EMBL/GenBank/DDBJ whole genome shotgun (WGS) entry which is preliminary data.</text>
</comment>
<comment type="similarity">
    <text evidence="3 10">Belongs to the FKBP-type PPIase family.</text>
</comment>
<proteinExistence type="inferred from homology"/>
<keyword evidence="7 9" id="KW-0413">Isomerase</keyword>
<dbReference type="InterPro" id="IPR001179">
    <property type="entry name" value="PPIase_FKBP_dom"/>
</dbReference>
<evidence type="ECO:0000256" key="7">
    <source>
        <dbReference type="ARBA" id="ARBA00023235"/>
    </source>
</evidence>
<gene>
    <name evidence="12" type="ORF">A2527_03390</name>
</gene>
<dbReference type="InterPro" id="IPR046357">
    <property type="entry name" value="PPIase_dom_sf"/>
</dbReference>
<dbReference type="Proteomes" id="UP000178449">
    <property type="component" value="Unassembled WGS sequence"/>
</dbReference>
<dbReference type="GO" id="GO:0003755">
    <property type="term" value="F:peptidyl-prolyl cis-trans isomerase activity"/>
    <property type="evidence" value="ECO:0007669"/>
    <property type="project" value="UniProtKB-UniRule"/>
</dbReference>
<comment type="subcellular location">
    <subcellularLocation>
        <location evidence="2">Cytoplasm</location>
    </subcellularLocation>
</comment>
<dbReference type="PANTHER" id="PTHR47861:SF3">
    <property type="entry name" value="FKBP-TYPE PEPTIDYL-PROLYL CIS-TRANS ISOMERASE SLYD"/>
    <property type="match status" value="1"/>
</dbReference>
<dbReference type="GO" id="GO:0005737">
    <property type="term" value="C:cytoplasm"/>
    <property type="evidence" value="ECO:0007669"/>
    <property type="project" value="UniProtKB-SubCell"/>
</dbReference>
<sequence length="152" mass="16222">MARAAKGDTVFVHYRGTLSDGVEFDSSAGQEPLEFVLGEQMVIAGFDNGILGMAVGEKKTLTIAPEEAYGLKNPQLVGKVERGQLPPGATPELGMVFNLSTPQGPFAVRVVDLDQESITLDGNHPLADQTLIFEIEMVKIQGAGPKIQVVSR</sequence>
<evidence type="ECO:0000256" key="2">
    <source>
        <dbReference type="ARBA" id="ARBA00004496"/>
    </source>
</evidence>
<dbReference type="AlphaFoldDB" id="A0A1F6GES0"/>
<evidence type="ECO:0000256" key="9">
    <source>
        <dbReference type="PROSITE-ProRule" id="PRU00277"/>
    </source>
</evidence>
<keyword evidence="5 9" id="KW-0697">Rotamase</keyword>
<evidence type="ECO:0000256" key="8">
    <source>
        <dbReference type="ARBA" id="ARBA00037071"/>
    </source>
</evidence>
<accession>A0A1F6GES0</accession>
<dbReference type="EC" id="5.2.1.8" evidence="10"/>
<evidence type="ECO:0000256" key="5">
    <source>
        <dbReference type="ARBA" id="ARBA00023110"/>
    </source>
</evidence>
<evidence type="ECO:0000256" key="4">
    <source>
        <dbReference type="ARBA" id="ARBA00022490"/>
    </source>
</evidence>
<keyword evidence="6" id="KW-0143">Chaperone</keyword>
<dbReference type="Pfam" id="PF00254">
    <property type="entry name" value="FKBP_C"/>
    <property type="match status" value="1"/>
</dbReference>